<keyword evidence="4" id="KW-0175">Coiled coil</keyword>
<proteinExistence type="predicted"/>
<organism evidence="6 7">
    <name type="scientific">Pseudothermotoga lettingae (strain ATCC BAA-301 / DSM 14385 / NBRC 107922 / TMO)</name>
    <name type="common">Thermotoga lettingae</name>
    <dbReference type="NCBI Taxonomy" id="416591"/>
    <lineage>
        <taxon>Bacteria</taxon>
        <taxon>Thermotogati</taxon>
        <taxon>Thermotogota</taxon>
        <taxon>Thermotogae</taxon>
        <taxon>Thermotogales</taxon>
        <taxon>Thermotogaceae</taxon>
        <taxon>Pseudothermotoga</taxon>
    </lineage>
</organism>
<dbReference type="OrthoDB" id="9790669at2"/>
<gene>
    <name evidence="6" type="ordered locus">Tlet_0895</name>
</gene>
<dbReference type="InterPro" id="IPR019734">
    <property type="entry name" value="TPR_rpt"/>
</dbReference>
<dbReference type="Gene3D" id="3.40.50.2300">
    <property type="match status" value="1"/>
</dbReference>
<dbReference type="Pfam" id="PF00072">
    <property type="entry name" value="Response_reg"/>
    <property type="match status" value="1"/>
</dbReference>
<keyword evidence="1 2" id="KW-0597">Phosphoprotein</keyword>
<dbReference type="AlphaFoldDB" id="A8F5M7"/>
<dbReference type="Gene3D" id="1.25.40.10">
    <property type="entry name" value="Tetratricopeptide repeat domain"/>
    <property type="match status" value="1"/>
</dbReference>
<dbReference type="PROSITE" id="PS50110">
    <property type="entry name" value="RESPONSE_REGULATORY"/>
    <property type="match status" value="1"/>
</dbReference>
<dbReference type="RefSeq" id="WP_012002942.1">
    <property type="nucleotide sequence ID" value="NC_009828.1"/>
</dbReference>
<dbReference type="GO" id="GO:0000160">
    <property type="term" value="P:phosphorelay signal transduction system"/>
    <property type="evidence" value="ECO:0007669"/>
    <property type="project" value="InterPro"/>
</dbReference>
<feature type="repeat" description="TPR" evidence="3">
    <location>
        <begin position="157"/>
        <end position="190"/>
    </location>
</feature>
<dbReference type="SUPFAM" id="SSF52172">
    <property type="entry name" value="CheY-like"/>
    <property type="match status" value="1"/>
</dbReference>
<feature type="coiled-coil region" evidence="4">
    <location>
        <begin position="110"/>
        <end position="137"/>
    </location>
</feature>
<dbReference type="InterPro" id="IPR011990">
    <property type="entry name" value="TPR-like_helical_dom_sf"/>
</dbReference>
<evidence type="ECO:0000259" key="5">
    <source>
        <dbReference type="PROSITE" id="PS50110"/>
    </source>
</evidence>
<dbReference type="InterPro" id="IPR011006">
    <property type="entry name" value="CheY-like_superfamily"/>
</dbReference>
<dbReference type="InterPro" id="IPR001789">
    <property type="entry name" value="Sig_transdc_resp-reg_receiver"/>
</dbReference>
<dbReference type="InterPro" id="IPR050595">
    <property type="entry name" value="Bact_response_regulator"/>
</dbReference>
<dbReference type="PROSITE" id="PS50005">
    <property type="entry name" value="TPR"/>
    <property type="match status" value="1"/>
</dbReference>
<dbReference type="PANTHER" id="PTHR44591:SF3">
    <property type="entry name" value="RESPONSE REGULATORY DOMAIN-CONTAINING PROTEIN"/>
    <property type="match status" value="1"/>
</dbReference>
<accession>A8F5M7</accession>
<dbReference type="SUPFAM" id="SSF48452">
    <property type="entry name" value="TPR-like"/>
    <property type="match status" value="1"/>
</dbReference>
<evidence type="ECO:0000313" key="6">
    <source>
        <dbReference type="EMBL" id="ABV33461.1"/>
    </source>
</evidence>
<evidence type="ECO:0000256" key="4">
    <source>
        <dbReference type="SAM" id="Coils"/>
    </source>
</evidence>
<feature type="modified residue" description="4-aspartylphosphate" evidence="2">
    <location>
        <position position="52"/>
    </location>
</feature>
<dbReference type="STRING" id="416591.Tlet_0895"/>
<evidence type="ECO:0000256" key="1">
    <source>
        <dbReference type="ARBA" id="ARBA00022553"/>
    </source>
</evidence>
<reference evidence="6 7" key="1">
    <citation type="submission" date="2007-08" db="EMBL/GenBank/DDBJ databases">
        <title>Complete sequence of Thermotoga lettingae TMO.</title>
        <authorList>
            <consortium name="US DOE Joint Genome Institute"/>
            <person name="Copeland A."/>
            <person name="Lucas S."/>
            <person name="Lapidus A."/>
            <person name="Barry K."/>
            <person name="Glavina del Rio T."/>
            <person name="Dalin E."/>
            <person name="Tice H."/>
            <person name="Pitluck S."/>
            <person name="Foster B."/>
            <person name="Bruce D."/>
            <person name="Schmutz J."/>
            <person name="Larimer F."/>
            <person name="Land M."/>
            <person name="Hauser L."/>
            <person name="Kyrpides N."/>
            <person name="Mikhailova N."/>
            <person name="Nelson K."/>
            <person name="Gogarten J.P."/>
            <person name="Noll K."/>
            <person name="Richardson P."/>
        </authorList>
    </citation>
    <scope>NUCLEOTIDE SEQUENCE [LARGE SCALE GENOMIC DNA]</scope>
    <source>
        <strain evidence="7">ATCC BAA-301 / DSM 14385 / NBRC 107922 / TMO</strain>
    </source>
</reference>
<evidence type="ECO:0000313" key="7">
    <source>
        <dbReference type="Proteomes" id="UP000002016"/>
    </source>
</evidence>
<dbReference type="CDD" id="cd00156">
    <property type="entry name" value="REC"/>
    <property type="match status" value="1"/>
</dbReference>
<dbReference type="EMBL" id="CP000812">
    <property type="protein sequence ID" value="ABV33461.1"/>
    <property type="molecule type" value="Genomic_DNA"/>
</dbReference>
<name>A8F5M7_PSELT</name>
<dbReference type="HOGENOM" id="CLU_000445_69_6_0"/>
<keyword evidence="3" id="KW-0802">TPR repeat</keyword>
<dbReference type="eggNOG" id="COG0745">
    <property type="taxonomic scope" value="Bacteria"/>
</dbReference>
<dbReference type="KEGG" id="tle:Tlet_0895"/>
<evidence type="ECO:0000256" key="3">
    <source>
        <dbReference type="PROSITE-ProRule" id="PRU00339"/>
    </source>
</evidence>
<reference evidence="6 7" key="2">
    <citation type="journal article" date="2009" name="Proc. Natl. Acad. Sci. U.S.A.">
        <title>On the chimeric nature, thermophilic origin, and phylogenetic placement of the Thermotogales.</title>
        <authorList>
            <person name="Zhaxybayeva O."/>
            <person name="Swithers K.S."/>
            <person name="Lapierre P."/>
            <person name="Fournier G.P."/>
            <person name="Bickhart D.M."/>
            <person name="DeBoy R.T."/>
            <person name="Nelson K.E."/>
            <person name="Nesbo C.L."/>
            <person name="Doolittle W.F."/>
            <person name="Gogarten J.P."/>
            <person name="Noll K.M."/>
        </authorList>
    </citation>
    <scope>NUCLEOTIDE SEQUENCE [LARGE SCALE GENOMIC DNA]</scope>
    <source>
        <strain evidence="7">ATCC BAA-301 / DSM 14385 / NBRC 107922 / TMO</strain>
    </source>
</reference>
<dbReference type="SMART" id="SM00448">
    <property type="entry name" value="REC"/>
    <property type="match status" value="1"/>
</dbReference>
<sequence length="204" mass="23083">MANILVVDDERNVRMLIKKILEEKGYSVTAVATAEEAVVELRKGMFDLVTLDLKLPGISGIELLKRMRQDGQVIPVLIVSAITNAIPVVEAMKNGASDYLSKPFPAQDLLKKVEDLLNKEEISFEKLERRIEEKISQGKLDIAERMARELFAINPSADAHYVYALVMEKLGNSELAYRYLRAALALDPNHKRAIKEIQRYEKET</sequence>
<protein>
    <submittedName>
        <fullName evidence="6">Response regulator receiver protein</fullName>
    </submittedName>
</protein>
<dbReference type="Proteomes" id="UP000002016">
    <property type="component" value="Chromosome"/>
</dbReference>
<evidence type="ECO:0000256" key="2">
    <source>
        <dbReference type="PROSITE-ProRule" id="PRU00169"/>
    </source>
</evidence>
<keyword evidence="7" id="KW-1185">Reference proteome</keyword>
<dbReference type="PANTHER" id="PTHR44591">
    <property type="entry name" value="STRESS RESPONSE REGULATOR PROTEIN 1"/>
    <property type="match status" value="1"/>
</dbReference>
<feature type="domain" description="Response regulatory" evidence="5">
    <location>
        <begin position="3"/>
        <end position="117"/>
    </location>
</feature>